<sequence>MFANPFKRPAPQKQPLFAPGTLKLSEKVHWLARKGLIDPLAYVQRHVRGDWGEIDEATRQANNVAIQQDNLMISQFRITPDLALIVKTSEDHETTVVQLSEEHDML</sequence>
<dbReference type="Proteomes" id="UP001141992">
    <property type="component" value="Unassembled WGS sequence"/>
</dbReference>
<proteinExistence type="predicted"/>
<dbReference type="GO" id="GO:0032259">
    <property type="term" value="P:methylation"/>
    <property type="evidence" value="ECO:0007669"/>
    <property type="project" value="UniProtKB-KW"/>
</dbReference>
<organism evidence="1 2">
    <name type="scientific">Alcaligenes xylosoxydans xylosoxydans</name>
    <name type="common">Achromobacter xylosoxidans</name>
    <dbReference type="NCBI Taxonomy" id="85698"/>
    <lineage>
        <taxon>Bacteria</taxon>
        <taxon>Pseudomonadati</taxon>
        <taxon>Pseudomonadota</taxon>
        <taxon>Betaproteobacteria</taxon>
        <taxon>Burkholderiales</taxon>
        <taxon>Alcaligenaceae</taxon>
        <taxon>Achromobacter</taxon>
    </lineage>
</organism>
<keyword evidence="1" id="KW-0808">Transferase</keyword>
<dbReference type="EMBL" id="JAPZVI010000059">
    <property type="protein sequence ID" value="MCZ8405930.1"/>
    <property type="molecule type" value="Genomic_DNA"/>
</dbReference>
<dbReference type="AlphaFoldDB" id="A0A9X3L5A4"/>
<gene>
    <name evidence="1" type="ORF">O9570_31100</name>
</gene>
<reference evidence="1" key="1">
    <citation type="submission" date="2022-12" db="EMBL/GenBank/DDBJ databases">
        <authorList>
            <person name="Voronina O.L."/>
            <person name="Kunda M.S."/>
            <person name="Ryzhova N."/>
            <person name="Aksenova E.I."/>
        </authorList>
    </citation>
    <scope>NUCLEOTIDE SEQUENCE</scope>
    <source>
        <strain evidence="1">SCCH136:Ach223948</strain>
    </source>
</reference>
<dbReference type="RefSeq" id="WP_020207192.1">
    <property type="nucleotide sequence ID" value="NZ_JAOEEI010000094.1"/>
</dbReference>
<evidence type="ECO:0000313" key="2">
    <source>
        <dbReference type="Proteomes" id="UP001141992"/>
    </source>
</evidence>
<accession>A0A9X3L5A4</accession>
<keyword evidence="1" id="KW-0489">Methyltransferase</keyword>
<comment type="caution">
    <text evidence="1">The sequence shown here is derived from an EMBL/GenBank/DDBJ whole genome shotgun (WGS) entry which is preliminary data.</text>
</comment>
<protein>
    <submittedName>
        <fullName evidence="1">Methyltransferase</fullName>
    </submittedName>
</protein>
<name>A0A9X3L5A4_ALCXX</name>
<evidence type="ECO:0000313" key="1">
    <source>
        <dbReference type="EMBL" id="MCZ8405930.1"/>
    </source>
</evidence>
<dbReference type="GO" id="GO:0008168">
    <property type="term" value="F:methyltransferase activity"/>
    <property type="evidence" value="ECO:0007669"/>
    <property type="project" value="UniProtKB-KW"/>
</dbReference>